<reference evidence="1 2" key="1">
    <citation type="submission" date="2015-01" db="EMBL/GenBank/DDBJ databases">
        <title>Evolution of Trichinella species and genotypes.</title>
        <authorList>
            <person name="Korhonen P.K."/>
            <person name="Edoardo P."/>
            <person name="Giuseppe L.R."/>
            <person name="Gasser R.B."/>
        </authorList>
    </citation>
    <scope>NUCLEOTIDE SEQUENCE [LARGE SCALE GENOMIC DNA]</scope>
    <source>
        <strain evidence="1">ISS1980</strain>
    </source>
</reference>
<dbReference type="AlphaFoldDB" id="A0A0V1MEE8"/>
<comment type="caution">
    <text evidence="1">The sequence shown here is derived from an EMBL/GenBank/DDBJ whole genome shotgun (WGS) entry which is preliminary data.</text>
</comment>
<accession>A0A0V1MEE8</accession>
<dbReference type="Proteomes" id="UP000054843">
    <property type="component" value="Unassembled WGS sequence"/>
</dbReference>
<dbReference type="EMBL" id="JYDO01000117">
    <property type="protein sequence ID" value="KRZ70251.1"/>
    <property type="molecule type" value="Genomic_DNA"/>
</dbReference>
<protein>
    <submittedName>
        <fullName evidence="1">Uncharacterized protein</fullName>
    </submittedName>
</protein>
<feature type="non-terminal residue" evidence="1">
    <location>
        <position position="1"/>
    </location>
</feature>
<proteinExistence type="predicted"/>
<evidence type="ECO:0000313" key="1">
    <source>
        <dbReference type="EMBL" id="KRZ70251.1"/>
    </source>
</evidence>
<name>A0A0V1MEE8_9BILA</name>
<sequence length="92" mass="9997">LRQFQPNNTRSIAMSNLCCCLNGKGCCCCCATPSVEMKAEGGISRCCTDQADSCGCGVQKSTSSALKECCKNRQRRQQQQQQQSSSCCKQNN</sequence>
<keyword evidence="2" id="KW-1185">Reference proteome</keyword>
<organism evidence="1 2">
    <name type="scientific">Trichinella papuae</name>
    <dbReference type="NCBI Taxonomy" id="268474"/>
    <lineage>
        <taxon>Eukaryota</taxon>
        <taxon>Metazoa</taxon>
        <taxon>Ecdysozoa</taxon>
        <taxon>Nematoda</taxon>
        <taxon>Enoplea</taxon>
        <taxon>Dorylaimia</taxon>
        <taxon>Trichinellida</taxon>
        <taxon>Trichinellidae</taxon>
        <taxon>Trichinella</taxon>
    </lineage>
</organism>
<gene>
    <name evidence="1" type="ORF">T10_2538</name>
</gene>
<evidence type="ECO:0000313" key="2">
    <source>
        <dbReference type="Proteomes" id="UP000054843"/>
    </source>
</evidence>